<evidence type="ECO:0000313" key="4">
    <source>
        <dbReference type="Proteomes" id="UP001140949"/>
    </source>
</evidence>
<dbReference type="PANTHER" id="PTHR23024">
    <property type="entry name" value="ARYLACETAMIDE DEACETYLASE"/>
    <property type="match status" value="1"/>
</dbReference>
<evidence type="ECO:0000256" key="1">
    <source>
        <dbReference type="SAM" id="MobiDB-lite"/>
    </source>
</evidence>
<accession>A0AAX6E8B4</accession>
<name>A0AAX6E8B4_IRIPA</name>
<gene>
    <name evidence="3" type="ORF">M6B38_203160</name>
</gene>
<proteinExistence type="predicted"/>
<keyword evidence="4" id="KW-1185">Reference proteome</keyword>
<reference evidence="3" key="2">
    <citation type="submission" date="2023-04" db="EMBL/GenBank/DDBJ databases">
        <authorList>
            <person name="Bruccoleri R.E."/>
            <person name="Oakeley E.J."/>
            <person name="Faust A.-M."/>
            <person name="Dessus-Babus S."/>
            <person name="Altorfer M."/>
            <person name="Burckhardt D."/>
            <person name="Oertli M."/>
            <person name="Naumann U."/>
            <person name="Petersen F."/>
            <person name="Wong J."/>
        </authorList>
    </citation>
    <scope>NUCLEOTIDE SEQUENCE</scope>
    <source>
        <strain evidence="3">GSM-AAB239-AS_SAM_17_03QT</strain>
        <tissue evidence="3">Leaf</tissue>
    </source>
</reference>
<dbReference type="InterPro" id="IPR050466">
    <property type="entry name" value="Carboxylest/Gibb_receptor"/>
</dbReference>
<dbReference type="Pfam" id="PF07859">
    <property type="entry name" value="Abhydrolase_3"/>
    <property type="match status" value="1"/>
</dbReference>
<feature type="domain" description="Alpha/beta hydrolase fold-3" evidence="2">
    <location>
        <begin position="75"/>
        <end position="202"/>
    </location>
</feature>
<comment type="caution">
    <text evidence="3">The sequence shown here is derived from an EMBL/GenBank/DDBJ whole genome shotgun (WGS) entry which is preliminary data.</text>
</comment>
<dbReference type="InterPro" id="IPR029058">
    <property type="entry name" value="AB_hydrolase_fold"/>
</dbReference>
<protein>
    <submittedName>
        <fullName evidence="3">Carboxylesterase 8</fullName>
    </submittedName>
</protein>
<reference evidence="3" key="1">
    <citation type="journal article" date="2023" name="GigaByte">
        <title>Genome assembly of the bearded iris, Iris pallida Lam.</title>
        <authorList>
            <person name="Bruccoleri R.E."/>
            <person name="Oakeley E.J."/>
            <person name="Faust A.M.E."/>
            <person name="Altorfer M."/>
            <person name="Dessus-Babus S."/>
            <person name="Burckhardt D."/>
            <person name="Oertli M."/>
            <person name="Naumann U."/>
            <person name="Petersen F."/>
            <person name="Wong J."/>
        </authorList>
    </citation>
    <scope>NUCLEOTIDE SEQUENCE</scope>
    <source>
        <strain evidence="3">GSM-AAB239-AS_SAM_17_03QT</strain>
    </source>
</reference>
<dbReference type="GO" id="GO:0016787">
    <property type="term" value="F:hydrolase activity"/>
    <property type="evidence" value="ECO:0007669"/>
    <property type="project" value="InterPro"/>
</dbReference>
<dbReference type="PANTHER" id="PTHR23024:SF393">
    <property type="entry name" value="OS08G0547800 PROTEIN"/>
    <property type="match status" value="1"/>
</dbReference>
<dbReference type="Proteomes" id="UP001140949">
    <property type="component" value="Unassembled WGS sequence"/>
</dbReference>
<dbReference type="AlphaFoldDB" id="A0AAX6E8B4"/>
<feature type="region of interest" description="Disordered" evidence="1">
    <location>
        <begin position="196"/>
        <end position="285"/>
    </location>
</feature>
<dbReference type="SUPFAM" id="SSF53474">
    <property type="entry name" value="alpha/beta-Hydrolases"/>
    <property type="match status" value="1"/>
</dbReference>
<sequence>MGSIDTPKSSSIFLQIIENPDGSVRRPVVPLVPPTGTGPSPKVLAKDVPLDAANGTWLRLYLPNPPPPETKLPVILYFHGGGFVVFSPDFLLYHSFCEQTAAALPALVVSLHYRLAPEHRLPAAYDDAVDALRWLRSSADPWIASRGDLSRCFLAGSSSGGNIAYHAGLRASSLRLGLEPLKLAGVVMVQPFLGGEERTGSEEGVGGGRGAAAPRERDDVEDGTAGGGRQGPRVLQPGCEADGEGDRAAEVPGERVQGRPAVRPAEGVCEDAGEGGRGGGGGGEL</sequence>
<evidence type="ECO:0000313" key="3">
    <source>
        <dbReference type="EMBL" id="KAJ6800326.1"/>
    </source>
</evidence>
<organism evidence="3 4">
    <name type="scientific">Iris pallida</name>
    <name type="common">Sweet iris</name>
    <dbReference type="NCBI Taxonomy" id="29817"/>
    <lineage>
        <taxon>Eukaryota</taxon>
        <taxon>Viridiplantae</taxon>
        <taxon>Streptophyta</taxon>
        <taxon>Embryophyta</taxon>
        <taxon>Tracheophyta</taxon>
        <taxon>Spermatophyta</taxon>
        <taxon>Magnoliopsida</taxon>
        <taxon>Liliopsida</taxon>
        <taxon>Asparagales</taxon>
        <taxon>Iridaceae</taxon>
        <taxon>Iridoideae</taxon>
        <taxon>Irideae</taxon>
        <taxon>Iris</taxon>
    </lineage>
</organism>
<dbReference type="EMBL" id="JANAVB010038875">
    <property type="protein sequence ID" value="KAJ6800326.1"/>
    <property type="molecule type" value="Genomic_DNA"/>
</dbReference>
<evidence type="ECO:0000259" key="2">
    <source>
        <dbReference type="Pfam" id="PF07859"/>
    </source>
</evidence>
<dbReference type="Gene3D" id="3.40.50.1820">
    <property type="entry name" value="alpha/beta hydrolase"/>
    <property type="match status" value="1"/>
</dbReference>
<feature type="compositionally biased region" description="Gly residues" evidence="1">
    <location>
        <begin position="275"/>
        <end position="285"/>
    </location>
</feature>
<feature type="compositionally biased region" description="Basic and acidic residues" evidence="1">
    <location>
        <begin position="244"/>
        <end position="257"/>
    </location>
</feature>
<dbReference type="InterPro" id="IPR013094">
    <property type="entry name" value="AB_hydrolase_3"/>
</dbReference>